<dbReference type="Proteomes" id="UP000007875">
    <property type="component" value="Unassembled WGS sequence"/>
</dbReference>
<dbReference type="InParanoid" id="H2ZKB8"/>
<dbReference type="Ensembl" id="ENSCSAVT00000018231.1">
    <property type="protein sequence ID" value="ENSCSAVP00000018034.1"/>
    <property type="gene ID" value="ENSCSAVG00000010618.1"/>
</dbReference>
<sequence length="101" mass="11098">MLPPMESKPVYSSAPVITKPPTSTKRKGTSDGKDKLKKEKKKAKGVAGEEIRVEATVEKPPEVVMPVMEHVQPVVPQIINQQVPFQTPSPYGAPPMSMYSR</sequence>
<reference evidence="3" key="1">
    <citation type="submission" date="2003-08" db="EMBL/GenBank/DDBJ databases">
        <authorList>
            <person name="Birren B."/>
            <person name="Nusbaum C."/>
            <person name="Abebe A."/>
            <person name="Abouelleil A."/>
            <person name="Adekoya E."/>
            <person name="Ait-zahra M."/>
            <person name="Allen N."/>
            <person name="Allen T."/>
            <person name="An P."/>
            <person name="Anderson M."/>
            <person name="Anderson S."/>
            <person name="Arachchi H."/>
            <person name="Armbruster J."/>
            <person name="Bachantsang P."/>
            <person name="Baldwin J."/>
            <person name="Barry A."/>
            <person name="Bayul T."/>
            <person name="Blitshsteyn B."/>
            <person name="Bloom T."/>
            <person name="Blye J."/>
            <person name="Boguslavskiy L."/>
            <person name="Borowsky M."/>
            <person name="Boukhgalter B."/>
            <person name="Brunache A."/>
            <person name="Butler J."/>
            <person name="Calixte N."/>
            <person name="Calvo S."/>
            <person name="Camarata J."/>
            <person name="Campo K."/>
            <person name="Chang J."/>
            <person name="Cheshatsang Y."/>
            <person name="Citroen M."/>
            <person name="Collymore A."/>
            <person name="Considine T."/>
            <person name="Cook A."/>
            <person name="Cooke P."/>
            <person name="Corum B."/>
            <person name="Cuomo C."/>
            <person name="David R."/>
            <person name="Dawoe T."/>
            <person name="Degray S."/>
            <person name="Dodge S."/>
            <person name="Dooley K."/>
            <person name="Dorje P."/>
            <person name="Dorjee K."/>
            <person name="Dorris L."/>
            <person name="Duffey N."/>
            <person name="Dupes A."/>
            <person name="Elkins T."/>
            <person name="Engels R."/>
            <person name="Erickson J."/>
            <person name="Farina A."/>
            <person name="Faro S."/>
            <person name="Ferreira P."/>
            <person name="Fischer H."/>
            <person name="Fitzgerald M."/>
            <person name="Foley K."/>
            <person name="Gage D."/>
            <person name="Galagan J."/>
            <person name="Gearin G."/>
            <person name="Gnerre S."/>
            <person name="Gnirke A."/>
            <person name="Goyette A."/>
            <person name="Graham J."/>
            <person name="Grandbois E."/>
            <person name="Gyaltsen K."/>
            <person name="Hafez N."/>
            <person name="Hagopian D."/>
            <person name="Hagos B."/>
            <person name="Hall J."/>
            <person name="Hatcher B."/>
            <person name="Heller A."/>
            <person name="Higgins H."/>
            <person name="Honan T."/>
            <person name="Horn A."/>
            <person name="Houde N."/>
            <person name="Hughes L."/>
            <person name="Hulme W."/>
            <person name="Husby E."/>
            <person name="Iliev I."/>
            <person name="Jaffe D."/>
            <person name="Jones C."/>
            <person name="Kamal M."/>
            <person name="Kamat A."/>
            <person name="Kamvysselis M."/>
            <person name="Karlsson E."/>
            <person name="Kells C."/>
            <person name="Kieu A."/>
            <person name="Kisner P."/>
            <person name="Kodira C."/>
            <person name="Kulbokas E."/>
            <person name="Labutti K."/>
            <person name="Lama D."/>
            <person name="Landers T."/>
            <person name="Leger J."/>
            <person name="Levine S."/>
            <person name="Lewis D."/>
            <person name="Lewis T."/>
            <person name="Lindblad-toh K."/>
            <person name="Liu X."/>
            <person name="Lokyitsang T."/>
            <person name="Lokyitsang Y."/>
            <person name="Lucien O."/>
            <person name="Lui A."/>
            <person name="Ma L.J."/>
            <person name="Mabbitt R."/>
            <person name="Macdonald J."/>
            <person name="Maclean C."/>
            <person name="Major J."/>
            <person name="Manning J."/>
            <person name="Marabella R."/>
            <person name="Maru K."/>
            <person name="Matthews C."/>
            <person name="Mauceli E."/>
            <person name="Mccarthy M."/>
            <person name="Mcdonough S."/>
            <person name="Mcghee T."/>
            <person name="Meldrim J."/>
            <person name="Meneus L."/>
            <person name="Mesirov J."/>
            <person name="Mihalev A."/>
            <person name="Mihova T."/>
            <person name="Mikkelsen T."/>
            <person name="Mlenga V."/>
            <person name="Moru K."/>
            <person name="Mozes J."/>
            <person name="Mulrain L."/>
            <person name="Munson G."/>
            <person name="Naylor J."/>
            <person name="Newes C."/>
            <person name="Nguyen C."/>
            <person name="Nguyen N."/>
            <person name="Nguyen T."/>
            <person name="Nicol R."/>
            <person name="Nielsen C."/>
            <person name="Nizzari M."/>
            <person name="Norbu C."/>
            <person name="Norbu N."/>
            <person name="O'donnell P."/>
            <person name="Okoawo O."/>
            <person name="O'leary S."/>
            <person name="Omotosho B."/>
            <person name="O'neill K."/>
            <person name="Osman S."/>
            <person name="Parker S."/>
            <person name="Perrin D."/>
            <person name="Phunkhang P."/>
            <person name="Piqani B."/>
            <person name="Purcell S."/>
            <person name="Rachupka T."/>
            <person name="Ramasamy U."/>
            <person name="Rameau R."/>
            <person name="Ray V."/>
            <person name="Raymond C."/>
            <person name="Retta R."/>
            <person name="Richardson S."/>
            <person name="Rise C."/>
            <person name="Rodriguez J."/>
            <person name="Rogers J."/>
            <person name="Rogov P."/>
            <person name="Rutman M."/>
            <person name="Schupbach R."/>
            <person name="Seaman C."/>
            <person name="Settipalli S."/>
            <person name="Sharpe T."/>
            <person name="Sheridan J."/>
            <person name="Sherpa N."/>
            <person name="Shi J."/>
            <person name="Smirnov S."/>
            <person name="Smith C."/>
            <person name="Sougnez C."/>
            <person name="Spencer B."/>
            <person name="Stalker J."/>
            <person name="Stange-thomann N."/>
            <person name="Stavropoulos S."/>
            <person name="Stetson K."/>
            <person name="Stone C."/>
            <person name="Stone S."/>
            <person name="Stubbs M."/>
            <person name="Talamas J."/>
            <person name="Tchuinga P."/>
            <person name="Tenzing P."/>
            <person name="Tesfaye S."/>
            <person name="Theodore J."/>
            <person name="Thoulutsang Y."/>
            <person name="Topham K."/>
            <person name="Towey S."/>
            <person name="Tsamla T."/>
            <person name="Tsomo N."/>
            <person name="Vallee D."/>
            <person name="Vassiliev H."/>
            <person name="Venkataraman V."/>
            <person name="Vinson J."/>
            <person name="Vo A."/>
            <person name="Wade C."/>
            <person name="Wang S."/>
            <person name="Wangchuk T."/>
            <person name="Wangdi T."/>
            <person name="Whittaker C."/>
            <person name="Wilkinson J."/>
            <person name="Wu Y."/>
            <person name="Wyman D."/>
            <person name="Yadav S."/>
            <person name="Yang S."/>
            <person name="Yang X."/>
            <person name="Yeager S."/>
            <person name="Yee E."/>
            <person name="Young G."/>
            <person name="Zainoun J."/>
            <person name="Zembeck L."/>
            <person name="Zimmer A."/>
            <person name="Zody M."/>
            <person name="Lander E."/>
        </authorList>
    </citation>
    <scope>NUCLEOTIDE SEQUENCE [LARGE SCALE GENOMIC DNA]</scope>
</reference>
<accession>H2ZKB8</accession>
<dbReference type="HOGENOM" id="CLU_2297934_0_0_1"/>
<reference evidence="2" key="3">
    <citation type="submission" date="2025-09" db="UniProtKB">
        <authorList>
            <consortium name="Ensembl"/>
        </authorList>
    </citation>
    <scope>IDENTIFICATION</scope>
</reference>
<keyword evidence="3" id="KW-1185">Reference proteome</keyword>
<name>H2ZKB8_CIOSA</name>
<organism evidence="2 3">
    <name type="scientific">Ciona savignyi</name>
    <name type="common">Pacific transparent sea squirt</name>
    <dbReference type="NCBI Taxonomy" id="51511"/>
    <lineage>
        <taxon>Eukaryota</taxon>
        <taxon>Metazoa</taxon>
        <taxon>Chordata</taxon>
        <taxon>Tunicata</taxon>
        <taxon>Ascidiacea</taxon>
        <taxon>Phlebobranchia</taxon>
        <taxon>Cionidae</taxon>
        <taxon>Ciona</taxon>
    </lineage>
</organism>
<evidence type="ECO:0000313" key="2">
    <source>
        <dbReference type="Ensembl" id="ENSCSAVP00000018034.1"/>
    </source>
</evidence>
<dbReference type="AlphaFoldDB" id="H2ZKB8"/>
<reference evidence="2" key="2">
    <citation type="submission" date="2025-08" db="UniProtKB">
        <authorList>
            <consortium name="Ensembl"/>
        </authorList>
    </citation>
    <scope>IDENTIFICATION</scope>
</reference>
<feature type="compositionally biased region" description="Basic and acidic residues" evidence="1">
    <location>
        <begin position="28"/>
        <end position="37"/>
    </location>
</feature>
<feature type="region of interest" description="Disordered" evidence="1">
    <location>
        <begin position="1"/>
        <end position="48"/>
    </location>
</feature>
<protein>
    <submittedName>
        <fullName evidence="2">Uncharacterized protein</fullName>
    </submittedName>
</protein>
<evidence type="ECO:0000256" key="1">
    <source>
        <dbReference type="SAM" id="MobiDB-lite"/>
    </source>
</evidence>
<evidence type="ECO:0000313" key="3">
    <source>
        <dbReference type="Proteomes" id="UP000007875"/>
    </source>
</evidence>
<proteinExistence type="predicted"/>